<evidence type="ECO:0000313" key="1">
    <source>
        <dbReference type="EMBL" id="EDW35222.1"/>
    </source>
</evidence>
<dbReference type="PhylomeDB" id="B4H907"/>
<sequence>MPVEDIFPYLPQDVVDYLLDQKNQERLLNEGKKKLKEAMLKIEDQLKLLDGRQDDQICTISWGNIYQKSTVNNVRHALVGRLSKSMDAYLKSNRKLLRLHRQMYKDTAIVFHKWGNTASVPRLADEEV</sequence>
<name>B4H907_DROPE</name>
<dbReference type="HOGENOM" id="CLU_165695_0_0_1"/>
<dbReference type="EMBL" id="CH479226">
    <property type="protein sequence ID" value="EDW35222.1"/>
    <property type="molecule type" value="Genomic_DNA"/>
</dbReference>
<proteinExistence type="predicted"/>
<dbReference type="Proteomes" id="UP000008744">
    <property type="component" value="Unassembled WGS sequence"/>
</dbReference>
<dbReference type="OMA" id="NIYQQCT"/>
<gene>
    <name evidence="1" type="primary">Dper\GL15725</name>
    <name evidence="1" type="ORF">Dper_GL15725</name>
</gene>
<dbReference type="OrthoDB" id="7848512at2759"/>
<evidence type="ECO:0000313" key="2">
    <source>
        <dbReference type="Proteomes" id="UP000008744"/>
    </source>
</evidence>
<accession>B4H907</accession>
<keyword evidence="2" id="KW-1185">Reference proteome</keyword>
<reference evidence="1 2" key="1">
    <citation type="journal article" date="2007" name="Nature">
        <title>Evolution of genes and genomes on the Drosophila phylogeny.</title>
        <authorList>
            <consortium name="Drosophila 12 Genomes Consortium"/>
            <person name="Clark A.G."/>
            <person name="Eisen M.B."/>
            <person name="Smith D.R."/>
            <person name="Bergman C.M."/>
            <person name="Oliver B."/>
            <person name="Markow T.A."/>
            <person name="Kaufman T.C."/>
            <person name="Kellis M."/>
            <person name="Gelbart W."/>
            <person name="Iyer V.N."/>
            <person name="Pollard D.A."/>
            <person name="Sackton T.B."/>
            <person name="Larracuente A.M."/>
            <person name="Singh N.D."/>
            <person name="Abad J.P."/>
            <person name="Abt D.N."/>
            <person name="Adryan B."/>
            <person name="Aguade M."/>
            <person name="Akashi H."/>
            <person name="Anderson W.W."/>
            <person name="Aquadro C.F."/>
            <person name="Ardell D.H."/>
            <person name="Arguello R."/>
            <person name="Artieri C.G."/>
            <person name="Barbash D.A."/>
            <person name="Barker D."/>
            <person name="Barsanti P."/>
            <person name="Batterham P."/>
            <person name="Batzoglou S."/>
            <person name="Begun D."/>
            <person name="Bhutkar A."/>
            <person name="Blanco E."/>
            <person name="Bosak S.A."/>
            <person name="Bradley R.K."/>
            <person name="Brand A.D."/>
            <person name="Brent M.R."/>
            <person name="Brooks A.N."/>
            <person name="Brown R.H."/>
            <person name="Butlin R.K."/>
            <person name="Caggese C."/>
            <person name="Calvi B.R."/>
            <person name="Bernardo de Carvalho A."/>
            <person name="Caspi A."/>
            <person name="Castrezana S."/>
            <person name="Celniker S.E."/>
            <person name="Chang J.L."/>
            <person name="Chapple C."/>
            <person name="Chatterji S."/>
            <person name="Chinwalla A."/>
            <person name="Civetta A."/>
            <person name="Clifton S.W."/>
            <person name="Comeron J.M."/>
            <person name="Costello J.C."/>
            <person name="Coyne J.A."/>
            <person name="Daub J."/>
            <person name="David R.G."/>
            <person name="Delcher A.L."/>
            <person name="Delehaunty K."/>
            <person name="Do C.B."/>
            <person name="Ebling H."/>
            <person name="Edwards K."/>
            <person name="Eickbush T."/>
            <person name="Evans J.D."/>
            <person name="Filipski A."/>
            <person name="Findeiss S."/>
            <person name="Freyhult E."/>
            <person name="Fulton L."/>
            <person name="Fulton R."/>
            <person name="Garcia A.C."/>
            <person name="Gardiner A."/>
            <person name="Garfield D.A."/>
            <person name="Garvin B.E."/>
            <person name="Gibson G."/>
            <person name="Gilbert D."/>
            <person name="Gnerre S."/>
            <person name="Godfrey J."/>
            <person name="Good R."/>
            <person name="Gotea V."/>
            <person name="Gravely B."/>
            <person name="Greenberg A.J."/>
            <person name="Griffiths-Jones S."/>
            <person name="Gross S."/>
            <person name="Guigo R."/>
            <person name="Gustafson E.A."/>
            <person name="Haerty W."/>
            <person name="Hahn M.W."/>
            <person name="Halligan D.L."/>
            <person name="Halpern A.L."/>
            <person name="Halter G.M."/>
            <person name="Han M.V."/>
            <person name="Heger A."/>
            <person name="Hillier L."/>
            <person name="Hinrichs A.S."/>
            <person name="Holmes I."/>
            <person name="Hoskins R.A."/>
            <person name="Hubisz M.J."/>
            <person name="Hultmark D."/>
            <person name="Huntley M.A."/>
            <person name="Jaffe D.B."/>
            <person name="Jagadeeshan S."/>
            <person name="Jeck W.R."/>
            <person name="Johnson J."/>
            <person name="Jones C.D."/>
            <person name="Jordan W.C."/>
            <person name="Karpen G.H."/>
            <person name="Kataoka E."/>
            <person name="Keightley P.D."/>
            <person name="Kheradpour P."/>
            <person name="Kirkness E.F."/>
            <person name="Koerich L.B."/>
            <person name="Kristiansen K."/>
            <person name="Kudrna D."/>
            <person name="Kulathinal R.J."/>
            <person name="Kumar S."/>
            <person name="Kwok R."/>
            <person name="Lander E."/>
            <person name="Langley C.H."/>
            <person name="Lapoint R."/>
            <person name="Lazzaro B.P."/>
            <person name="Lee S.J."/>
            <person name="Levesque L."/>
            <person name="Li R."/>
            <person name="Lin C.F."/>
            <person name="Lin M.F."/>
            <person name="Lindblad-Toh K."/>
            <person name="Llopart A."/>
            <person name="Long M."/>
            <person name="Low L."/>
            <person name="Lozovsky E."/>
            <person name="Lu J."/>
            <person name="Luo M."/>
            <person name="Machado C.A."/>
            <person name="Makalowski W."/>
            <person name="Marzo M."/>
            <person name="Matsuda M."/>
            <person name="Matzkin L."/>
            <person name="McAllister B."/>
            <person name="McBride C.S."/>
            <person name="McKernan B."/>
            <person name="McKernan K."/>
            <person name="Mendez-Lago M."/>
            <person name="Minx P."/>
            <person name="Mollenhauer M.U."/>
            <person name="Montooth K."/>
            <person name="Mount S.M."/>
            <person name="Mu X."/>
            <person name="Myers E."/>
            <person name="Negre B."/>
            <person name="Newfeld S."/>
            <person name="Nielsen R."/>
            <person name="Noor M.A."/>
            <person name="O'Grady P."/>
            <person name="Pachter L."/>
            <person name="Papaceit M."/>
            <person name="Parisi M.J."/>
            <person name="Parisi M."/>
            <person name="Parts L."/>
            <person name="Pedersen J.S."/>
            <person name="Pesole G."/>
            <person name="Phillippy A.M."/>
            <person name="Ponting C.P."/>
            <person name="Pop M."/>
            <person name="Porcelli D."/>
            <person name="Powell J.R."/>
            <person name="Prohaska S."/>
            <person name="Pruitt K."/>
            <person name="Puig M."/>
            <person name="Quesneville H."/>
            <person name="Ram K.R."/>
            <person name="Rand D."/>
            <person name="Rasmussen M.D."/>
            <person name="Reed L.K."/>
            <person name="Reenan R."/>
            <person name="Reily A."/>
            <person name="Remington K.A."/>
            <person name="Rieger T.T."/>
            <person name="Ritchie M.G."/>
            <person name="Robin C."/>
            <person name="Rogers Y.H."/>
            <person name="Rohde C."/>
            <person name="Rozas J."/>
            <person name="Rubenfield M.J."/>
            <person name="Ruiz A."/>
            <person name="Russo S."/>
            <person name="Salzberg S.L."/>
            <person name="Sanchez-Gracia A."/>
            <person name="Saranga D.J."/>
            <person name="Sato H."/>
            <person name="Schaeffer S.W."/>
            <person name="Schatz M.C."/>
            <person name="Schlenke T."/>
            <person name="Schwartz R."/>
            <person name="Segarra C."/>
            <person name="Singh R.S."/>
            <person name="Sirot L."/>
            <person name="Sirota M."/>
            <person name="Sisneros N.B."/>
            <person name="Smith C.D."/>
            <person name="Smith T.F."/>
            <person name="Spieth J."/>
            <person name="Stage D.E."/>
            <person name="Stark A."/>
            <person name="Stephan W."/>
            <person name="Strausberg R.L."/>
            <person name="Strempel S."/>
            <person name="Sturgill D."/>
            <person name="Sutton G."/>
            <person name="Sutton G.G."/>
            <person name="Tao W."/>
            <person name="Teichmann S."/>
            <person name="Tobari Y.N."/>
            <person name="Tomimura Y."/>
            <person name="Tsolas J.M."/>
            <person name="Valente V.L."/>
            <person name="Venter E."/>
            <person name="Venter J.C."/>
            <person name="Vicario S."/>
            <person name="Vieira F.G."/>
            <person name="Vilella A.J."/>
            <person name="Villasante A."/>
            <person name="Walenz B."/>
            <person name="Wang J."/>
            <person name="Wasserman M."/>
            <person name="Watts T."/>
            <person name="Wilson D."/>
            <person name="Wilson R.K."/>
            <person name="Wing R.A."/>
            <person name="Wolfner M.F."/>
            <person name="Wong A."/>
            <person name="Wong G.K."/>
            <person name="Wu C.I."/>
            <person name="Wu G."/>
            <person name="Yamamoto D."/>
            <person name="Yang H.P."/>
            <person name="Yang S.P."/>
            <person name="Yorke J.A."/>
            <person name="Yoshida K."/>
            <person name="Zdobnov E."/>
            <person name="Zhang P."/>
            <person name="Zhang Y."/>
            <person name="Zimin A.V."/>
            <person name="Baldwin J."/>
            <person name="Abdouelleil A."/>
            <person name="Abdulkadir J."/>
            <person name="Abebe A."/>
            <person name="Abera B."/>
            <person name="Abreu J."/>
            <person name="Acer S.C."/>
            <person name="Aftuck L."/>
            <person name="Alexander A."/>
            <person name="An P."/>
            <person name="Anderson E."/>
            <person name="Anderson S."/>
            <person name="Arachi H."/>
            <person name="Azer M."/>
            <person name="Bachantsang P."/>
            <person name="Barry A."/>
            <person name="Bayul T."/>
            <person name="Berlin A."/>
            <person name="Bessette D."/>
            <person name="Bloom T."/>
            <person name="Blye J."/>
            <person name="Boguslavskiy L."/>
            <person name="Bonnet C."/>
            <person name="Boukhgalter B."/>
            <person name="Bourzgui I."/>
            <person name="Brown A."/>
            <person name="Cahill P."/>
            <person name="Channer S."/>
            <person name="Cheshatsang Y."/>
            <person name="Chuda L."/>
            <person name="Citroen M."/>
            <person name="Collymore A."/>
            <person name="Cooke P."/>
            <person name="Costello M."/>
            <person name="D'Aco K."/>
            <person name="Daza R."/>
            <person name="De Haan G."/>
            <person name="DeGray S."/>
            <person name="DeMaso C."/>
            <person name="Dhargay N."/>
            <person name="Dooley K."/>
            <person name="Dooley E."/>
            <person name="Doricent M."/>
            <person name="Dorje P."/>
            <person name="Dorjee K."/>
            <person name="Dupes A."/>
            <person name="Elong R."/>
            <person name="Falk J."/>
            <person name="Farina A."/>
            <person name="Faro S."/>
            <person name="Ferguson D."/>
            <person name="Fisher S."/>
            <person name="Foley C.D."/>
            <person name="Franke A."/>
            <person name="Friedrich D."/>
            <person name="Gadbois L."/>
            <person name="Gearin G."/>
            <person name="Gearin C.R."/>
            <person name="Giannoukos G."/>
            <person name="Goode T."/>
            <person name="Graham J."/>
            <person name="Grandbois E."/>
            <person name="Grewal S."/>
            <person name="Gyaltsen K."/>
            <person name="Hafez N."/>
            <person name="Hagos B."/>
            <person name="Hall J."/>
            <person name="Henson C."/>
            <person name="Hollinger A."/>
            <person name="Honan T."/>
            <person name="Huard M.D."/>
            <person name="Hughes L."/>
            <person name="Hurhula B."/>
            <person name="Husby M.E."/>
            <person name="Kamat A."/>
            <person name="Kanga B."/>
            <person name="Kashin S."/>
            <person name="Khazanovich D."/>
            <person name="Kisner P."/>
            <person name="Lance K."/>
            <person name="Lara M."/>
            <person name="Lee W."/>
            <person name="Lennon N."/>
            <person name="Letendre F."/>
            <person name="LeVine R."/>
            <person name="Lipovsky A."/>
            <person name="Liu X."/>
            <person name="Liu J."/>
            <person name="Liu S."/>
            <person name="Lokyitsang T."/>
            <person name="Lokyitsang Y."/>
            <person name="Lubonja R."/>
            <person name="Lui A."/>
            <person name="MacDonald P."/>
            <person name="Magnisalis V."/>
            <person name="Maru K."/>
            <person name="Matthews C."/>
            <person name="McCusker W."/>
            <person name="McDonough S."/>
            <person name="Mehta T."/>
            <person name="Meldrim J."/>
            <person name="Meneus L."/>
            <person name="Mihai O."/>
            <person name="Mihalev A."/>
            <person name="Mihova T."/>
            <person name="Mittelman R."/>
            <person name="Mlenga V."/>
            <person name="Montmayeur A."/>
            <person name="Mulrain L."/>
            <person name="Navidi A."/>
            <person name="Naylor J."/>
            <person name="Negash T."/>
            <person name="Nguyen T."/>
            <person name="Nguyen N."/>
            <person name="Nicol R."/>
            <person name="Norbu C."/>
            <person name="Norbu N."/>
            <person name="Novod N."/>
            <person name="O'Neill B."/>
            <person name="Osman S."/>
            <person name="Markiewicz E."/>
            <person name="Oyono O.L."/>
            <person name="Patti C."/>
            <person name="Phunkhang P."/>
            <person name="Pierre F."/>
            <person name="Priest M."/>
            <person name="Raghuraman S."/>
            <person name="Rege F."/>
            <person name="Reyes R."/>
            <person name="Rise C."/>
            <person name="Rogov P."/>
            <person name="Ross K."/>
            <person name="Ryan E."/>
            <person name="Settipalli S."/>
            <person name="Shea T."/>
            <person name="Sherpa N."/>
            <person name="Shi L."/>
            <person name="Shih D."/>
            <person name="Sparrow T."/>
            <person name="Spaulding J."/>
            <person name="Stalker J."/>
            <person name="Stange-Thomann N."/>
            <person name="Stavropoulos S."/>
            <person name="Stone C."/>
            <person name="Strader C."/>
            <person name="Tesfaye S."/>
            <person name="Thomson T."/>
            <person name="Thoulutsang Y."/>
            <person name="Thoulutsang D."/>
            <person name="Topham K."/>
            <person name="Topping I."/>
            <person name="Tsamla T."/>
            <person name="Vassiliev H."/>
            <person name="Vo A."/>
            <person name="Wangchuk T."/>
            <person name="Wangdi T."/>
            <person name="Weiand M."/>
            <person name="Wilkinson J."/>
            <person name="Wilson A."/>
            <person name="Yadav S."/>
            <person name="Young G."/>
            <person name="Yu Q."/>
            <person name="Zembek L."/>
            <person name="Zhong D."/>
            <person name="Zimmer A."/>
            <person name="Zwirko Z."/>
            <person name="Jaffe D.B."/>
            <person name="Alvarez P."/>
            <person name="Brockman W."/>
            <person name="Butler J."/>
            <person name="Chin C."/>
            <person name="Gnerre S."/>
            <person name="Grabherr M."/>
            <person name="Kleber M."/>
            <person name="Mauceli E."/>
            <person name="MacCallum I."/>
        </authorList>
    </citation>
    <scope>NUCLEOTIDE SEQUENCE [LARGE SCALE GENOMIC DNA]</scope>
    <source>
        <strain evidence="2">MSH-3 / Tucson 14011-0111.49</strain>
    </source>
</reference>
<organism evidence="2">
    <name type="scientific">Drosophila persimilis</name>
    <name type="common">Fruit fly</name>
    <dbReference type="NCBI Taxonomy" id="7234"/>
    <lineage>
        <taxon>Eukaryota</taxon>
        <taxon>Metazoa</taxon>
        <taxon>Ecdysozoa</taxon>
        <taxon>Arthropoda</taxon>
        <taxon>Hexapoda</taxon>
        <taxon>Insecta</taxon>
        <taxon>Pterygota</taxon>
        <taxon>Neoptera</taxon>
        <taxon>Endopterygota</taxon>
        <taxon>Diptera</taxon>
        <taxon>Brachycera</taxon>
        <taxon>Muscomorpha</taxon>
        <taxon>Ephydroidea</taxon>
        <taxon>Drosophilidae</taxon>
        <taxon>Drosophila</taxon>
        <taxon>Sophophora</taxon>
    </lineage>
</organism>
<dbReference type="AlphaFoldDB" id="B4H907"/>
<protein>
    <submittedName>
        <fullName evidence="1">GL15725</fullName>
    </submittedName>
</protein>
<dbReference type="KEGG" id="dpe:6602322"/>